<dbReference type="AlphaFoldDB" id="A0A212KCT6"/>
<proteinExistence type="inferred from homology"/>
<keyword evidence="1 2" id="KW-0378">Hydrolase</keyword>
<evidence type="ECO:0000256" key="2">
    <source>
        <dbReference type="HAMAP-Rule" id="MF_01940"/>
    </source>
</evidence>
<organism evidence="3">
    <name type="scientific">uncultured delta proteobacterium</name>
    <dbReference type="NCBI Taxonomy" id="34034"/>
    <lineage>
        <taxon>Bacteria</taxon>
        <taxon>Deltaproteobacteria</taxon>
        <taxon>environmental samples</taxon>
    </lineage>
</organism>
<feature type="active site" description="Proton acceptor" evidence="2">
    <location>
        <position position="126"/>
    </location>
</feature>
<accession>A0A212KCT6</accession>
<sequence>MPDAPGGKTRLFAAVAIPDGVTARMAALRADIPGCRWLTAHHLTLRFIGEVEQDQATAIRASLREVTAAPFSLAVRGLGLFAQSRQTVVWAGLEPSPALFRLKEGIDAALAGGAGLPEPRGRFTPHITLARLKTAPPAALRAHVRENAATGAGAFSVAAFGLYSSILAPGGAVHTLEEAYPLVVSE</sequence>
<feature type="active site" description="Proton donor" evidence="2">
    <location>
        <position position="42"/>
    </location>
</feature>
<dbReference type="Gene3D" id="3.90.1140.10">
    <property type="entry name" value="Cyclic phosphodiesterase"/>
    <property type="match status" value="1"/>
</dbReference>
<dbReference type="HAMAP" id="MF_01940">
    <property type="entry name" value="RNA_CPDase"/>
    <property type="match status" value="1"/>
</dbReference>
<evidence type="ECO:0000313" key="3">
    <source>
        <dbReference type="EMBL" id="SBW09496.1"/>
    </source>
</evidence>
<dbReference type="PANTHER" id="PTHR35561">
    <property type="entry name" value="RNA 2',3'-CYCLIC PHOSPHODIESTERASE"/>
    <property type="match status" value="1"/>
</dbReference>
<dbReference type="NCBIfam" id="TIGR02258">
    <property type="entry name" value="2_5_ligase"/>
    <property type="match status" value="1"/>
</dbReference>
<dbReference type="SUPFAM" id="SSF55144">
    <property type="entry name" value="LigT-like"/>
    <property type="match status" value="1"/>
</dbReference>
<dbReference type="EMBL" id="FLUQ01000005">
    <property type="protein sequence ID" value="SBW09496.1"/>
    <property type="molecule type" value="Genomic_DNA"/>
</dbReference>
<feature type="short sequence motif" description="HXTX 1" evidence="2">
    <location>
        <begin position="42"/>
        <end position="45"/>
    </location>
</feature>
<evidence type="ECO:0000256" key="1">
    <source>
        <dbReference type="ARBA" id="ARBA00022801"/>
    </source>
</evidence>
<dbReference type="InterPro" id="IPR009097">
    <property type="entry name" value="Cyclic_Pdiesterase"/>
</dbReference>
<dbReference type="Pfam" id="PF13563">
    <property type="entry name" value="2_5_RNA_ligase2"/>
    <property type="match status" value="1"/>
</dbReference>
<keyword evidence="3" id="KW-0436">Ligase</keyword>
<dbReference type="EC" id="3.1.4.58" evidence="2"/>
<comment type="catalytic activity">
    <reaction evidence="2">
        <text>a 3'-end 2',3'-cyclophospho-ribonucleotide-RNA + H2O = a 3'-end 2'-phospho-ribonucleotide-RNA + H(+)</text>
        <dbReference type="Rhea" id="RHEA:11828"/>
        <dbReference type="Rhea" id="RHEA-COMP:10464"/>
        <dbReference type="Rhea" id="RHEA-COMP:17353"/>
        <dbReference type="ChEBI" id="CHEBI:15377"/>
        <dbReference type="ChEBI" id="CHEBI:15378"/>
        <dbReference type="ChEBI" id="CHEBI:83064"/>
        <dbReference type="ChEBI" id="CHEBI:173113"/>
        <dbReference type="EC" id="3.1.4.58"/>
    </reaction>
</comment>
<dbReference type="PANTHER" id="PTHR35561:SF1">
    <property type="entry name" value="RNA 2',3'-CYCLIC PHOSPHODIESTERASE"/>
    <property type="match status" value="1"/>
</dbReference>
<gene>
    <name evidence="3" type="ORF">KL86DPRO_50188</name>
</gene>
<dbReference type="GO" id="GO:0004113">
    <property type="term" value="F:2',3'-cyclic-nucleotide 3'-phosphodiesterase activity"/>
    <property type="evidence" value="ECO:0007669"/>
    <property type="project" value="InterPro"/>
</dbReference>
<name>A0A212KCT6_9DELT</name>
<dbReference type="GO" id="GO:0016874">
    <property type="term" value="F:ligase activity"/>
    <property type="evidence" value="ECO:0007669"/>
    <property type="project" value="UniProtKB-KW"/>
</dbReference>
<dbReference type="InterPro" id="IPR004175">
    <property type="entry name" value="RNA_CPDase"/>
</dbReference>
<feature type="short sequence motif" description="HXTX 2" evidence="2">
    <location>
        <begin position="126"/>
        <end position="129"/>
    </location>
</feature>
<protein>
    <recommendedName>
        <fullName evidence="2">RNA 2',3'-cyclic phosphodiesterase</fullName>
        <shortName evidence="2">RNA 2',3'-CPDase</shortName>
        <ecNumber evidence="2">3.1.4.58</ecNumber>
    </recommendedName>
</protein>
<comment type="similarity">
    <text evidence="2">Belongs to the 2H phosphoesterase superfamily. ThpR family.</text>
</comment>
<comment type="function">
    <text evidence="2">Hydrolyzes RNA 2',3'-cyclic phosphodiester to an RNA 2'-phosphomonoester.</text>
</comment>
<dbReference type="GO" id="GO:0008664">
    <property type="term" value="F:RNA 2',3'-cyclic 3'-phosphodiesterase activity"/>
    <property type="evidence" value="ECO:0007669"/>
    <property type="project" value="UniProtKB-EC"/>
</dbReference>
<reference evidence="3" key="1">
    <citation type="submission" date="2016-04" db="EMBL/GenBank/DDBJ databases">
        <authorList>
            <person name="Evans L.H."/>
            <person name="Alamgir A."/>
            <person name="Owens N."/>
            <person name="Weber N.D."/>
            <person name="Virtaneva K."/>
            <person name="Barbian K."/>
            <person name="Babar A."/>
            <person name="Rosenke K."/>
        </authorList>
    </citation>
    <scope>NUCLEOTIDE SEQUENCE</scope>
    <source>
        <strain evidence="3">86</strain>
    </source>
</reference>